<feature type="coiled-coil region" evidence="1">
    <location>
        <begin position="444"/>
        <end position="471"/>
    </location>
</feature>
<dbReference type="HOGENOM" id="CLU_024631_0_0_9"/>
<proteinExistence type="predicted"/>
<dbReference type="Proteomes" id="UP000006620">
    <property type="component" value="Chromosome"/>
</dbReference>
<dbReference type="InterPro" id="IPR017599">
    <property type="entry name" value="DNA_S_DndD"/>
</dbReference>
<reference evidence="3 4" key="2">
    <citation type="journal article" date="2013" name="Genome Announc.">
        <title>Genome Sequence of Growth-Improving Paenibacillus mucilaginosus Strain KNP414.</title>
        <authorList>
            <person name="Lu J.J."/>
            <person name="Wang J.F."/>
            <person name="Hu X.F."/>
        </authorList>
    </citation>
    <scope>NUCLEOTIDE SEQUENCE [LARGE SCALE GENOMIC DNA]</scope>
    <source>
        <strain evidence="3 4">KNP414</strain>
    </source>
</reference>
<feature type="coiled-coil region" evidence="1">
    <location>
        <begin position="208"/>
        <end position="256"/>
    </location>
</feature>
<dbReference type="InterPro" id="IPR038729">
    <property type="entry name" value="Rad50/SbcC_AAA"/>
</dbReference>
<evidence type="ECO:0000259" key="2">
    <source>
        <dbReference type="Pfam" id="PF13476"/>
    </source>
</evidence>
<dbReference type="Gene3D" id="3.40.50.300">
    <property type="entry name" value="P-loop containing nucleotide triphosphate hydrolases"/>
    <property type="match status" value="2"/>
</dbReference>
<dbReference type="GO" id="GO:0006302">
    <property type="term" value="P:double-strand break repair"/>
    <property type="evidence" value="ECO:0007669"/>
    <property type="project" value="InterPro"/>
</dbReference>
<evidence type="ECO:0000313" key="4">
    <source>
        <dbReference type="Proteomes" id="UP000006620"/>
    </source>
</evidence>
<accession>F8FM05</accession>
<dbReference type="InterPro" id="IPR027417">
    <property type="entry name" value="P-loop_NTPase"/>
</dbReference>
<reference evidence="4" key="1">
    <citation type="submission" date="2011-06" db="EMBL/GenBank/DDBJ databases">
        <title>Complete genome sequence of Paenibacillus mucilaginosus KNP414.</title>
        <authorList>
            <person name="Wang J."/>
            <person name="Hu S."/>
            <person name="Hu X."/>
            <person name="Zhang B."/>
            <person name="Dong D."/>
            <person name="Zhang S."/>
            <person name="Zhao K."/>
            <person name="Wu D."/>
        </authorList>
    </citation>
    <scope>NUCLEOTIDE SEQUENCE [LARGE SCALE GENOMIC DNA]</scope>
    <source>
        <strain evidence="4">KNP414</strain>
    </source>
</reference>
<evidence type="ECO:0000313" key="3">
    <source>
        <dbReference type="EMBL" id="AEI45631.1"/>
    </source>
</evidence>
<gene>
    <name evidence="3" type="ordered locus">KNP414_07121</name>
</gene>
<dbReference type="NCBIfam" id="TIGR03185">
    <property type="entry name" value="DNA_S_dndD"/>
    <property type="match status" value="1"/>
</dbReference>
<dbReference type="AlphaFoldDB" id="F8FM05"/>
<keyword evidence="1" id="KW-0175">Coiled coil</keyword>
<dbReference type="Pfam" id="PF13476">
    <property type="entry name" value="AAA_23"/>
    <property type="match status" value="1"/>
</dbReference>
<dbReference type="SUPFAM" id="SSF52540">
    <property type="entry name" value="P-loop containing nucleoside triphosphate hydrolases"/>
    <property type="match status" value="1"/>
</dbReference>
<dbReference type="RefSeq" id="WP_013920772.1">
    <property type="nucleotide sequence ID" value="NC_015690.1"/>
</dbReference>
<sequence>MKFNRLVLKNFGAFYGNNDFDLTTLNKNQNVVLFGGKNGSGKTTILDSLRIVLFGAFAFGLKTDSAVYLDKIEAKLNSKAKKDHQGFFQIILELEMVENLKRNQYTLNRGWSRQRTAIKESFVVFKNGRQLEEKEVELFQTKLRDETPPQLLEFCLFDGEKIAQVISKETLSSYLSQTAKVMFNLDLFESLEADIETYLKQEKVYTSLSQDEQTQLELEQEKNNLSSKRDETIGELESLEKVLDEKNSLYSDLNRQFHVNGGLEKKERDALVKKMSDIDHRRLTMMERNREILTSLFPFVLARDLIHSAAEQMEREAKADLKNEFVKTVSLETFNEILNPVSNEVNVTNELYKKITDLLSQDDIQPIHKASAVQRAEILNFYKQVRDFVPQSVLNDFKQNTQLIKEVQKIRKQIEENDASSDLKDLLEKLHLIQSEIASTQFRKEQMVVLLNDLTEQLAQKEQQYQTLKTKVMASKKMGHVFEIANKVSEVSRLFRDLQLKKKLQQVELEAAKMLQIVYRKELFVTRVKINPETFQLKIFDANQEEINIDILSAGEKQILLLSTVWAMAMCSKRRLPFVFDTLLGRLDQTHKKAILEQFIPRCGEQVIILSTDSEISPEQYSEFKSNVTHTYTIDFDTENLRVNKSTNYFGMENNYELSS</sequence>
<evidence type="ECO:0000256" key="1">
    <source>
        <dbReference type="SAM" id="Coils"/>
    </source>
</evidence>
<organism evidence="3 4">
    <name type="scientific">Paenibacillus mucilaginosus (strain KNP414)</name>
    <dbReference type="NCBI Taxonomy" id="1036673"/>
    <lineage>
        <taxon>Bacteria</taxon>
        <taxon>Bacillati</taxon>
        <taxon>Bacillota</taxon>
        <taxon>Bacilli</taxon>
        <taxon>Bacillales</taxon>
        <taxon>Paenibacillaceae</taxon>
        <taxon>Paenibacillus</taxon>
    </lineage>
</organism>
<dbReference type="KEGG" id="pms:KNP414_07121"/>
<dbReference type="GO" id="GO:0016887">
    <property type="term" value="F:ATP hydrolysis activity"/>
    <property type="evidence" value="ECO:0007669"/>
    <property type="project" value="InterPro"/>
</dbReference>
<dbReference type="PATRIC" id="fig|1036673.3.peg.6641"/>
<protein>
    <submittedName>
        <fullName evidence="3">ATPase involved in DNA repair</fullName>
    </submittedName>
</protein>
<dbReference type="EMBL" id="CP002869">
    <property type="protein sequence ID" value="AEI45631.1"/>
    <property type="molecule type" value="Genomic_DNA"/>
</dbReference>
<name>F8FM05_PAEMK</name>
<feature type="domain" description="Rad50/SbcC-type AAA" evidence="2">
    <location>
        <begin position="5"/>
        <end position="234"/>
    </location>
</feature>